<reference evidence="11 12" key="1">
    <citation type="journal article" date="2023" name="Sci. Data">
        <title>Genome assembly of the Korean intertidal mud-creeper Batillaria attramentaria.</title>
        <authorList>
            <person name="Patra A.K."/>
            <person name="Ho P.T."/>
            <person name="Jun S."/>
            <person name="Lee S.J."/>
            <person name="Kim Y."/>
            <person name="Won Y.J."/>
        </authorList>
    </citation>
    <scope>NUCLEOTIDE SEQUENCE [LARGE SCALE GENOMIC DNA]</scope>
    <source>
        <strain evidence="11">Wonlab-2016</strain>
    </source>
</reference>
<evidence type="ECO:0000256" key="4">
    <source>
        <dbReference type="ARBA" id="ARBA00022723"/>
    </source>
</evidence>
<dbReference type="PANTHER" id="PTHR24302">
    <property type="entry name" value="CYTOCHROME P450 FAMILY 3"/>
    <property type="match status" value="1"/>
</dbReference>
<organism evidence="11 12">
    <name type="scientific">Batillaria attramentaria</name>
    <dbReference type="NCBI Taxonomy" id="370345"/>
    <lineage>
        <taxon>Eukaryota</taxon>
        <taxon>Metazoa</taxon>
        <taxon>Spiralia</taxon>
        <taxon>Lophotrochozoa</taxon>
        <taxon>Mollusca</taxon>
        <taxon>Gastropoda</taxon>
        <taxon>Caenogastropoda</taxon>
        <taxon>Sorbeoconcha</taxon>
        <taxon>Cerithioidea</taxon>
        <taxon>Batillariidae</taxon>
        <taxon>Batillaria</taxon>
    </lineage>
</organism>
<evidence type="ECO:0000256" key="9">
    <source>
        <dbReference type="PIRSR" id="PIRSR602401-1"/>
    </source>
</evidence>
<evidence type="ECO:0000256" key="6">
    <source>
        <dbReference type="ARBA" id="ARBA00023004"/>
    </source>
</evidence>
<dbReference type="GO" id="GO:0046872">
    <property type="term" value="F:metal ion binding"/>
    <property type="evidence" value="ECO:0007669"/>
    <property type="project" value="UniProtKB-KW"/>
</dbReference>
<protein>
    <recommendedName>
        <fullName evidence="13">Cytochrome P450</fullName>
    </recommendedName>
</protein>
<evidence type="ECO:0000256" key="1">
    <source>
        <dbReference type="ARBA" id="ARBA00001971"/>
    </source>
</evidence>
<dbReference type="Proteomes" id="UP001519460">
    <property type="component" value="Unassembled WGS sequence"/>
</dbReference>
<dbReference type="GO" id="GO:0004497">
    <property type="term" value="F:monooxygenase activity"/>
    <property type="evidence" value="ECO:0007669"/>
    <property type="project" value="UniProtKB-KW"/>
</dbReference>
<comment type="cofactor">
    <cofactor evidence="1 9">
        <name>heme</name>
        <dbReference type="ChEBI" id="CHEBI:30413"/>
    </cofactor>
</comment>
<dbReference type="InterPro" id="IPR050705">
    <property type="entry name" value="Cytochrome_P450_3A"/>
</dbReference>
<dbReference type="Pfam" id="PF00067">
    <property type="entry name" value="p450"/>
    <property type="match status" value="1"/>
</dbReference>
<dbReference type="InterPro" id="IPR017972">
    <property type="entry name" value="Cyt_P450_CS"/>
</dbReference>
<dbReference type="SUPFAM" id="SSF48264">
    <property type="entry name" value="Cytochrome P450"/>
    <property type="match status" value="1"/>
</dbReference>
<dbReference type="EMBL" id="JACVVK020000361">
    <property type="protein sequence ID" value="KAK7476967.1"/>
    <property type="molecule type" value="Genomic_DNA"/>
</dbReference>
<feature type="binding site" description="axial binding residue" evidence="9">
    <location>
        <position position="313"/>
    </location>
    <ligand>
        <name>heme</name>
        <dbReference type="ChEBI" id="CHEBI:30413"/>
    </ligand>
    <ligandPart>
        <name>Fe</name>
        <dbReference type="ChEBI" id="CHEBI:18248"/>
    </ligandPart>
</feature>
<comment type="similarity">
    <text evidence="2 10">Belongs to the cytochrome P450 family.</text>
</comment>
<evidence type="ECO:0008006" key="13">
    <source>
        <dbReference type="Google" id="ProtNLM"/>
    </source>
</evidence>
<name>A0ABD0JQ39_9CAEN</name>
<keyword evidence="6 9" id="KW-0408">Iron</keyword>
<dbReference type="AlphaFoldDB" id="A0ABD0JQ39"/>
<sequence>MLPVVKRCCRNLVAHVSNKAERGEEVDAKTLSGAFTMDVIAGTGFGLDVDSLTNPDEPFVKVTNRILYPPSWMISILFMLPFLAPYLRKVGIAIAPQSDVDYMMEVINTALKHRRQDKQSYPDILQLLVDAQQNPGTDTQIDAEIDHTQQLRTSSTWSGRGLTEGEIQSNSFVFLLAGYETTASAMSFLLFNLAGNPDCLRKAQQEIDQKIGEEEVDYQVINELTYLDMCMNESIRLYPPGFVLDRECVEDTELGGVHVQKDMLVTIPVYSIHTDPAHWPDPMKFDPERHTPENRASRHPFSFLPFGMGPRNCIGMRKAQMDLKMAIASILQKFSPVLCEKSV</sequence>
<evidence type="ECO:0000313" key="12">
    <source>
        <dbReference type="Proteomes" id="UP001519460"/>
    </source>
</evidence>
<evidence type="ECO:0000256" key="5">
    <source>
        <dbReference type="ARBA" id="ARBA00023002"/>
    </source>
</evidence>
<evidence type="ECO:0000256" key="8">
    <source>
        <dbReference type="ARBA" id="ARBA00043906"/>
    </source>
</evidence>
<dbReference type="FunFam" id="1.10.630.10:FF:000182">
    <property type="entry name" value="Cytochrome P450 3A4"/>
    <property type="match status" value="1"/>
</dbReference>
<dbReference type="PRINTS" id="PR00385">
    <property type="entry name" value="P450"/>
</dbReference>
<evidence type="ECO:0000256" key="7">
    <source>
        <dbReference type="ARBA" id="ARBA00023033"/>
    </source>
</evidence>
<keyword evidence="7 10" id="KW-0503">Monooxygenase</keyword>
<gene>
    <name evidence="11" type="ORF">BaRGS_00031826</name>
</gene>
<keyword evidence="5 10" id="KW-0560">Oxidoreductase</keyword>
<keyword evidence="12" id="KW-1185">Reference proteome</keyword>
<dbReference type="InterPro" id="IPR002401">
    <property type="entry name" value="Cyt_P450_E_grp-I"/>
</dbReference>
<evidence type="ECO:0000256" key="10">
    <source>
        <dbReference type="RuleBase" id="RU000461"/>
    </source>
</evidence>
<dbReference type="PRINTS" id="PR00463">
    <property type="entry name" value="EP450I"/>
</dbReference>
<dbReference type="PROSITE" id="PS00086">
    <property type="entry name" value="CYTOCHROME_P450"/>
    <property type="match status" value="1"/>
</dbReference>
<keyword evidence="4 9" id="KW-0479">Metal-binding</keyword>
<dbReference type="Gene3D" id="1.10.630.10">
    <property type="entry name" value="Cytochrome P450"/>
    <property type="match status" value="1"/>
</dbReference>
<comment type="caution">
    <text evidence="11">The sequence shown here is derived from an EMBL/GenBank/DDBJ whole genome shotgun (WGS) entry which is preliminary data.</text>
</comment>
<evidence type="ECO:0000256" key="3">
    <source>
        <dbReference type="ARBA" id="ARBA00022617"/>
    </source>
</evidence>
<dbReference type="CDD" id="cd11055">
    <property type="entry name" value="CYP3A-like"/>
    <property type="match status" value="1"/>
</dbReference>
<accession>A0ABD0JQ39</accession>
<keyword evidence="3 9" id="KW-0349">Heme</keyword>
<evidence type="ECO:0000256" key="2">
    <source>
        <dbReference type="ARBA" id="ARBA00010617"/>
    </source>
</evidence>
<evidence type="ECO:0000313" key="11">
    <source>
        <dbReference type="EMBL" id="KAK7476967.1"/>
    </source>
</evidence>
<dbReference type="InterPro" id="IPR036396">
    <property type="entry name" value="Cyt_P450_sf"/>
</dbReference>
<comment type="function">
    <text evidence="8">Cytochromes P450 are a group of heme-thiolate monooxygenases. They oxidize a variety of structurally unrelated compounds, including steroids, fatty acids, and xenobiotics.</text>
</comment>
<feature type="non-terminal residue" evidence="11">
    <location>
        <position position="343"/>
    </location>
</feature>
<proteinExistence type="inferred from homology"/>
<dbReference type="PANTHER" id="PTHR24302:SF15">
    <property type="entry name" value="FATTY-ACID PEROXYGENASE"/>
    <property type="match status" value="1"/>
</dbReference>
<dbReference type="InterPro" id="IPR001128">
    <property type="entry name" value="Cyt_P450"/>
</dbReference>